<evidence type="ECO:0000313" key="2">
    <source>
        <dbReference type="EMBL" id="MFD2789988.1"/>
    </source>
</evidence>
<organism evidence="2 3">
    <name type="scientific">Arenibacter antarcticus</name>
    <dbReference type="NCBI Taxonomy" id="2040469"/>
    <lineage>
        <taxon>Bacteria</taxon>
        <taxon>Pseudomonadati</taxon>
        <taxon>Bacteroidota</taxon>
        <taxon>Flavobacteriia</taxon>
        <taxon>Flavobacteriales</taxon>
        <taxon>Flavobacteriaceae</taxon>
        <taxon>Arenibacter</taxon>
    </lineage>
</organism>
<accession>A0ABW5VE50</accession>
<proteinExistence type="predicted"/>
<dbReference type="RefSeq" id="WP_251805985.1">
    <property type="nucleotide sequence ID" value="NZ_CP166679.1"/>
</dbReference>
<comment type="caution">
    <text evidence="2">The sequence shown here is derived from an EMBL/GenBank/DDBJ whole genome shotgun (WGS) entry which is preliminary data.</text>
</comment>
<reference evidence="3" key="1">
    <citation type="journal article" date="2019" name="Int. J. Syst. Evol. Microbiol.">
        <title>The Global Catalogue of Microorganisms (GCM) 10K type strain sequencing project: providing services to taxonomists for standard genome sequencing and annotation.</title>
        <authorList>
            <consortium name="The Broad Institute Genomics Platform"/>
            <consortium name="The Broad Institute Genome Sequencing Center for Infectious Disease"/>
            <person name="Wu L."/>
            <person name="Ma J."/>
        </authorList>
    </citation>
    <scope>NUCLEOTIDE SEQUENCE [LARGE SCALE GENOMIC DNA]</scope>
    <source>
        <strain evidence="3">KCTC 52924</strain>
    </source>
</reference>
<dbReference type="InterPro" id="IPR005094">
    <property type="entry name" value="Endonuclease_MobA/VirD2"/>
</dbReference>
<sequence>MIARILYRNNVQGVLDYVLGKANNTILGFQNTYSDTDTNTKFFGRVLYYLGNRHDSEKRYVHATLNLPRGEQLEDKVFFELSKAYMNHMGYGEQPYMVVRHHDTKHEHVHIVSTTIKEDCLQINLSNDFRRNVATQKYLEKQFGLSPSPDTRQGKELPIYRIPQFKNEDISGVRFYIQDIINNTLQKYKVRSFKELSELLRPYHIQLRTVDHNSRIGVSFGIEVEDGYSSRYINGSTVHPQLSGPKLQKVFERNKRSKLLPMVQKRLEKQILTTFKLFESIHYENLPDVLKSYQNLDCELPYGKKEQPKDIIIYDKSGFILRASEISSKIKLANHPQLTNSENEKTSIAVDGKQFNLEIQKLIKNAFYKSYLDANKRATLFSEFVMIKSFKEVLPYIASSEQYSFLNHYSTKNGESPLLNLVQKEFENTRTGLGISEANKELKTLKNRASILKTAMEANVFDVSGNKSILFHLLQGLGLKYDNGKISYSNSNVHSVKMLLDNYQIPNENEAYISFGSINQNERVLQLLTEVQGAKGTDLGATAFFLPMLLPQIYSSMAPDYRKKFEEYSLKAYLRNAEGIHLSYEKSPRDYIQLFNAKGFYFEQREDEIYISSIYSNQGVSSPLGSKNQAYIKSIKNLDTVLNDQSKTISNITDKGRGEFKNLWLSCLIEKGLYRKASFMMVYDKLRPNLDKDIMEYHLEKGLREQLLDVSKQKLNSQQATILRRSAFAFSSLLGGSHYNEEEVFNGFKDELTDYSKRNGIYLS</sequence>
<feature type="domain" description="MobA/VirD2-like nuclease" evidence="1">
    <location>
        <begin position="52"/>
        <end position="145"/>
    </location>
</feature>
<dbReference type="EMBL" id="JBHUOK010000030">
    <property type="protein sequence ID" value="MFD2789988.1"/>
    <property type="molecule type" value="Genomic_DNA"/>
</dbReference>
<keyword evidence="3" id="KW-1185">Reference proteome</keyword>
<gene>
    <name evidence="2" type="ORF">ACFS1K_09455</name>
</gene>
<evidence type="ECO:0000313" key="3">
    <source>
        <dbReference type="Proteomes" id="UP001597532"/>
    </source>
</evidence>
<name>A0ABW5VE50_9FLAO</name>
<protein>
    <submittedName>
        <fullName evidence="2">Relaxase/mobilization nuclease domain-containing protein</fullName>
    </submittedName>
</protein>
<evidence type="ECO:0000259" key="1">
    <source>
        <dbReference type="Pfam" id="PF03432"/>
    </source>
</evidence>
<dbReference type="Proteomes" id="UP001597532">
    <property type="component" value="Unassembled WGS sequence"/>
</dbReference>
<dbReference type="Pfam" id="PF03432">
    <property type="entry name" value="Relaxase"/>
    <property type="match status" value="1"/>
</dbReference>